<evidence type="ECO:0000256" key="2">
    <source>
        <dbReference type="ARBA" id="ARBA00010138"/>
    </source>
</evidence>
<keyword evidence="3 7" id="KW-0328">Glycosyltransferase</keyword>
<comment type="caution">
    <text evidence="12">The sequence shown here is derived from an EMBL/GenBank/DDBJ whole genome shotgun (WGS) entry which is preliminary data.</text>
</comment>
<dbReference type="CDD" id="cd06223">
    <property type="entry name" value="PRTases_typeI"/>
    <property type="match status" value="1"/>
</dbReference>
<dbReference type="PROSITE" id="PS51278">
    <property type="entry name" value="GATASE_TYPE_2"/>
    <property type="match status" value="1"/>
</dbReference>
<keyword evidence="7 10" id="KW-0460">Magnesium</keyword>
<keyword evidence="4 7" id="KW-0808">Transferase</keyword>
<evidence type="ECO:0000313" key="12">
    <source>
        <dbReference type="EMBL" id="KKP72090.1"/>
    </source>
</evidence>
<dbReference type="InterPro" id="IPR000836">
    <property type="entry name" value="PRTase_dom"/>
</dbReference>
<feature type="binding site" evidence="7 10">
    <location>
        <position position="367"/>
    </location>
    <ligand>
        <name>Mg(2+)</name>
        <dbReference type="ChEBI" id="CHEBI:18420"/>
    </ligand>
</feature>
<dbReference type="Proteomes" id="UP000034923">
    <property type="component" value="Unassembled WGS sequence"/>
</dbReference>
<protein>
    <recommendedName>
        <fullName evidence="7">Amidophosphoribosyltransferase</fullName>
        <shortName evidence="7">ATase</shortName>
        <ecNumber evidence="7">2.4.2.14</ecNumber>
    </recommendedName>
    <alternativeName>
        <fullName evidence="7">Glutamine phosphoribosylpyrophosphate amidotransferase</fullName>
        <shortName evidence="7">GPATase</shortName>
    </alternativeName>
</protein>
<dbReference type="EC" id="2.4.2.14" evidence="7"/>
<dbReference type="PATRIC" id="fig|1618740.3.peg.405"/>
<evidence type="ECO:0000256" key="6">
    <source>
        <dbReference type="ARBA" id="ARBA00022962"/>
    </source>
</evidence>
<dbReference type="PANTHER" id="PTHR11907">
    <property type="entry name" value="AMIDOPHOSPHORIBOSYLTRANSFERASE"/>
    <property type="match status" value="1"/>
</dbReference>
<keyword evidence="7 10" id="KW-0479">Metal-binding</keyword>
<evidence type="ECO:0000256" key="4">
    <source>
        <dbReference type="ARBA" id="ARBA00022679"/>
    </source>
</evidence>
<dbReference type="SUPFAM" id="SSF56235">
    <property type="entry name" value="N-terminal nucleophile aminohydrolases (Ntn hydrolases)"/>
    <property type="match status" value="1"/>
</dbReference>
<dbReference type="Pfam" id="PF13522">
    <property type="entry name" value="GATase_6"/>
    <property type="match status" value="1"/>
</dbReference>
<dbReference type="GO" id="GO:0009113">
    <property type="term" value="P:purine nucleobase biosynthetic process"/>
    <property type="evidence" value="ECO:0007669"/>
    <property type="project" value="UniProtKB-UniRule"/>
</dbReference>
<dbReference type="Gene3D" id="3.40.50.2020">
    <property type="match status" value="1"/>
</dbReference>
<evidence type="ECO:0000256" key="7">
    <source>
        <dbReference type="HAMAP-Rule" id="MF_01931"/>
    </source>
</evidence>
<reference evidence="12 13" key="1">
    <citation type="journal article" date="2015" name="Nature">
        <title>rRNA introns, odd ribosomes, and small enigmatic genomes across a large radiation of phyla.</title>
        <authorList>
            <person name="Brown C.T."/>
            <person name="Hug L.A."/>
            <person name="Thomas B.C."/>
            <person name="Sharon I."/>
            <person name="Castelle C.J."/>
            <person name="Singh A."/>
            <person name="Wilkins M.J."/>
            <person name="Williams K.H."/>
            <person name="Banfield J.F."/>
        </authorList>
    </citation>
    <scope>NUCLEOTIDE SEQUENCE [LARGE SCALE GENOMIC DNA]</scope>
</reference>
<comment type="caution">
    <text evidence="7">Lacks conserved residue(s) required for the propagation of feature annotation.</text>
</comment>
<proteinExistence type="inferred from homology"/>
<dbReference type="NCBIfam" id="TIGR01134">
    <property type="entry name" value="purF"/>
    <property type="match status" value="1"/>
</dbReference>
<dbReference type="Gene3D" id="3.60.20.10">
    <property type="entry name" value="Glutamine Phosphoribosylpyrophosphate, subunit 1, domain 1"/>
    <property type="match status" value="1"/>
</dbReference>
<sequence length="477" mass="53845">MSGVRFSHRLQVKKNDNKNLNEKCGVFGIWDENEASRYVYFGLFALQHRGQEQTGIASTNEKKIFFYKNRGLVSQVYTEKIIKKLSGLAAIGHNRYSTSRGTSTKHTQPVIINNTVAFAHNGNLPSTKALTDFLKKNKIPTRNNSDSELMTKAIGFYMKKGMSLPKAIIKSYPLFTGAFSCIALSKKELVAFRDPRGIRPFVLGRKGKKIIVASETCALRACGAEFVREILPGEMTVISKKGIKSKILAKEEPKLDIFEFVYFSRHDSLMLGKSVYQVRKNFGKMLFKEHPNVKFDVVIPIPETSIPAAIGYSQASGIPFEMALNKNRYIHRTFIEPLQVSRDQKVKMKLSVLRKIIKNKRIGVIDDSIVRGTTSKQIVRMLFEAGAREVHFLVGSAPVKFPDFYGIDTPKQENLISSQKTIEETRRHLGATSLSFLSIDGMVKATGLPKKRFSLSAFNGEYPLPIFEHEKEIKYKK</sequence>
<gene>
    <name evidence="7" type="primary">purF</name>
    <name evidence="12" type="ORF">UR70_C0013G0003</name>
</gene>
<comment type="catalytic activity">
    <reaction evidence="7 8">
        <text>5-phospho-beta-D-ribosylamine + L-glutamate + diphosphate = 5-phospho-alpha-D-ribose 1-diphosphate + L-glutamine + H2O</text>
        <dbReference type="Rhea" id="RHEA:14905"/>
        <dbReference type="ChEBI" id="CHEBI:15377"/>
        <dbReference type="ChEBI" id="CHEBI:29985"/>
        <dbReference type="ChEBI" id="CHEBI:33019"/>
        <dbReference type="ChEBI" id="CHEBI:58017"/>
        <dbReference type="ChEBI" id="CHEBI:58359"/>
        <dbReference type="ChEBI" id="CHEBI:58681"/>
        <dbReference type="EC" id="2.4.2.14"/>
    </reaction>
</comment>
<feature type="domain" description="Glutamine amidotransferase type-2" evidence="11">
    <location>
        <begin position="24"/>
        <end position="241"/>
    </location>
</feature>
<evidence type="ECO:0000256" key="3">
    <source>
        <dbReference type="ARBA" id="ARBA00022676"/>
    </source>
</evidence>
<evidence type="ECO:0000256" key="5">
    <source>
        <dbReference type="ARBA" id="ARBA00022755"/>
    </source>
</evidence>
<organism evidence="12 13">
    <name type="scientific">Candidatus Nomurabacteria bacterium GW2011_GWB1_35_20</name>
    <dbReference type="NCBI Taxonomy" id="1618740"/>
    <lineage>
        <taxon>Bacteria</taxon>
        <taxon>Candidatus Nomuraibacteriota</taxon>
    </lineage>
</organism>
<dbReference type="HAMAP" id="MF_01931">
    <property type="entry name" value="PurF"/>
    <property type="match status" value="1"/>
</dbReference>
<evidence type="ECO:0000256" key="10">
    <source>
        <dbReference type="PIRSR" id="PIRSR000485-2"/>
    </source>
</evidence>
<dbReference type="AlphaFoldDB" id="A0A0G0E9Z0"/>
<evidence type="ECO:0000256" key="8">
    <source>
        <dbReference type="PIRNR" id="PIRNR000485"/>
    </source>
</evidence>
<comment type="pathway">
    <text evidence="1 7 8">Purine metabolism; IMP biosynthesis via de novo pathway; N(1)-(5-phospho-D-ribosyl)glycinamide from 5-phospho-alpha-D-ribose 1-diphosphate: step 1/2.</text>
</comment>
<dbReference type="InterPro" id="IPR029055">
    <property type="entry name" value="Ntn_hydrolases_N"/>
</dbReference>
<evidence type="ECO:0000259" key="11">
    <source>
        <dbReference type="PROSITE" id="PS51278"/>
    </source>
</evidence>
<comment type="cofactor">
    <cofactor evidence="7 10">
        <name>Mg(2+)</name>
        <dbReference type="ChEBI" id="CHEBI:18420"/>
    </cofactor>
    <text evidence="7 10">Binds 1 Mg(2+) ion per subunit.</text>
</comment>
<dbReference type="InterPro" id="IPR017932">
    <property type="entry name" value="GATase_2_dom"/>
</dbReference>
<dbReference type="PIRSF" id="PIRSF000485">
    <property type="entry name" value="Amd_phspho_trans"/>
    <property type="match status" value="1"/>
</dbReference>
<feature type="active site" description="Nucleophile" evidence="7 9">
    <location>
        <position position="24"/>
    </location>
</feature>
<comment type="similarity">
    <text evidence="2 7 8">In the C-terminal section; belongs to the purine/pyrimidine phosphoribosyltransferase family.</text>
</comment>
<dbReference type="SUPFAM" id="SSF53271">
    <property type="entry name" value="PRTase-like"/>
    <property type="match status" value="1"/>
</dbReference>
<dbReference type="GO" id="GO:0000287">
    <property type="term" value="F:magnesium ion binding"/>
    <property type="evidence" value="ECO:0007669"/>
    <property type="project" value="UniProtKB-UniRule"/>
</dbReference>
<evidence type="ECO:0000256" key="1">
    <source>
        <dbReference type="ARBA" id="ARBA00005209"/>
    </source>
</evidence>
<dbReference type="UniPathway" id="UPA00074">
    <property type="reaction ID" value="UER00124"/>
</dbReference>
<evidence type="ECO:0000256" key="9">
    <source>
        <dbReference type="PIRSR" id="PIRSR000485-1"/>
    </source>
</evidence>
<dbReference type="EMBL" id="LBQE01000013">
    <property type="protein sequence ID" value="KKP72090.1"/>
    <property type="molecule type" value="Genomic_DNA"/>
</dbReference>
<keyword evidence="6 7" id="KW-0315">Glutamine amidotransferase</keyword>
<comment type="function">
    <text evidence="7">Catalyzes the formation of phosphoribosylamine from phosphoribosylpyrophosphate (PRPP) and glutamine.</text>
</comment>
<dbReference type="InterPro" id="IPR029057">
    <property type="entry name" value="PRTase-like"/>
</dbReference>
<name>A0A0G0E9Z0_9BACT</name>
<evidence type="ECO:0000313" key="13">
    <source>
        <dbReference type="Proteomes" id="UP000034923"/>
    </source>
</evidence>
<dbReference type="InterPro" id="IPR005854">
    <property type="entry name" value="PurF"/>
</dbReference>
<feature type="binding site" evidence="7 10">
    <location>
        <position position="304"/>
    </location>
    <ligand>
        <name>Mg(2+)</name>
        <dbReference type="ChEBI" id="CHEBI:18420"/>
    </ligand>
</feature>
<dbReference type="GO" id="GO:0004044">
    <property type="term" value="F:amidophosphoribosyltransferase activity"/>
    <property type="evidence" value="ECO:0007669"/>
    <property type="project" value="UniProtKB-UniRule"/>
</dbReference>
<accession>A0A0G0E9Z0</accession>
<dbReference type="GO" id="GO:0006189">
    <property type="term" value="P:'de novo' IMP biosynthetic process"/>
    <property type="evidence" value="ECO:0007669"/>
    <property type="project" value="UniProtKB-UniRule"/>
</dbReference>
<keyword evidence="5 7" id="KW-0658">Purine biosynthesis</keyword>
<feature type="binding site" evidence="7 10">
    <location>
        <position position="366"/>
    </location>
    <ligand>
        <name>Mg(2+)</name>
        <dbReference type="ChEBI" id="CHEBI:18420"/>
    </ligand>
</feature>